<dbReference type="RefSeq" id="WP_024753214.1">
    <property type="nucleotide sequence ID" value="NZ_CDNC01000005.1"/>
</dbReference>
<dbReference type="InterPro" id="IPR000587">
    <property type="entry name" value="Creatinase_N"/>
</dbReference>
<evidence type="ECO:0000259" key="6">
    <source>
        <dbReference type="Pfam" id="PF16188"/>
    </source>
</evidence>
<dbReference type="Pfam" id="PF00557">
    <property type="entry name" value="Peptidase_M24"/>
    <property type="match status" value="1"/>
</dbReference>
<keyword evidence="8" id="KW-0031">Aminopeptidase</keyword>
<evidence type="ECO:0000259" key="5">
    <source>
        <dbReference type="Pfam" id="PF01321"/>
    </source>
</evidence>
<protein>
    <submittedName>
        <fullName evidence="8">Aminopeptidase P family protein</fullName>
    </submittedName>
    <submittedName>
        <fullName evidence="7">Creatinase</fullName>
    </submittedName>
</protein>
<keyword evidence="3" id="KW-0378">Hydrolase</keyword>
<evidence type="ECO:0000313" key="9">
    <source>
        <dbReference type="Proteomes" id="UP000042527"/>
    </source>
</evidence>
<dbReference type="Gene3D" id="3.90.230.10">
    <property type="entry name" value="Creatinase/methionine aminopeptidase superfamily"/>
    <property type="match status" value="1"/>
</dbReference>
<dbReference type="EMBL" id="CP042817">
    <property type="protein sequence ID" value="QEJ98843.1"/>
    <property type="molecule type" value="Genomic_DNA"/>
</dbReference>
<evidence type="ECO:0000256" key="2">
    <source>
        <dbReference type="ARBA" id="ARBA00022723"/>
    </source>
</evidence>
<dbReference type="InterPro" id="IPR050422">
    <property type="entry name" value="X-Pro_aminopeptidase_P"/>
</dbReference>
<dbReference type="InterPro" id="IPR000994">
    <property type="entry name" value="Pept_M24"/>
</dbReference>
<dbReference type="PANTHER" id="PTHR43763">
    <property type="entry name" value="XAA-PRO AMINOPEPTIDASE 1"/>
    <property type="match status" value="1"/>
</dbReference>
<keyword evidence="8" id="KW-0645">Protease</keyword>
<dbReference type="Pfam" id="PF01321">
    <property type="entry name" value="Creatinase_N"/>
    <property type="match status" value="1"/>
</dbReference>
<keyword evidence="2" id="KW-0479">Metal-binding</keyword>
<reference evidence="8 10" key="3">
    <citation type="submission" date="2019-08" db="EMBL/GenBank/DDBJ databases">
        <authorList>
            <person name="Kuhnert P."/>
        </authorList>
    </citation>
    <scope>NUCLEOTIDE SEQUENCE [LARGE SCALE GENOMIC DNA]</scope>
    <source>
        <strain evidence="8 10">B36.5</strain>
    </source>
</reference>
<dbReference type="Pfam" id="PF16189">
    <property type="entry name" value="Creatinase_N_2"/>
    <property type="match status" value="1"/>
</dbReference>
<dbReference type="PANTHER" id="PTHR43763:SF6">
    <property type="entry name" value="XAA-PRO AMINOPEPTIDASE 1"/>
    <property type="match status" value="1"/>
</dbReference>
<dbReference type="SUPFAM" id="SSF55920">
    <property type="entry name" value="Creatinase/aminopeptidase"/>
    <property type="match status" value="1"/>
</dbReference>
<dbReference type="CDD" id="cd01085">
    <property type="entry name" value="APP"/>
    <property type="match status" value="1"/>
</dbReference>
<feature type="domain" description="Creatinase N-terminal" evidence="5">
    <location>
        <begin position="6"/>
        <end position="135"/>
    </location>
</feature>
<evidence type="ECO:0000313" key="8">
    <source>
        <dbReference type="EMBL" id="QEJ98843.1"/>
    </source>
</evidence>
<dbReference type="GO" id="GO:0005737">
    <property type="term" value="C:cytoplasm"/>
    <property type="evidence" value="ECO:0007669"/>
    <property type="project" value="UniProtKB-ARBA"/>
</dbReference>
<feature type="domain" description="Peptidase M24" evidence="4">
    <location>
        <begin position="304"/>
        <end position="515"/>
    </location>
</feature>
<dbReference type="SUPFAM" id="SSF53092">
    <property type="entry name" value="Creatinase/prolidase N-terminal domain"/>
    <property type="match status" value="1"/>
</dbReference>
<gene>
    <name evidence="8" type="ORF">FUT82_13130</name>
    <name evidence="7" type="ORF">TPHV1_130062</name>
</gene>
<sequence length="586" mass="65106">MTIPERLAALRKRMAEEGIDAYYIPSSDAHQSEYLPKYAKTREYISGFTGSAGTAVVTKDKALLWTDGRYFLQAEQQLHGSGFELCKMGEPGVPSIEEFFQHELRAGDTLGLDGKVTAAASYRQLKDCLPAIRFVADKDLVGSIWNDRPEPRYSTAYILEQKYTGKSVKEKLSEVRALLAEKKCDATVIGALEDICWLYNIRGSDVKSNPVLTSYAIIEKTQAKLFIDPRQMPKDVEEALRKEGVDCYPYEAVFEAAAKLDGVVFIDPSRTNIYLRNCIQAKVLEGINLTSILKAVKNETELKSIRNAMLKDGVAMVQIIKWIEENADARISECDVADKLLEFRAAQKDFIEASFGTISGYGANGAIIHYAPRPETCATLEPKGFLLLDSGGQYRDGTTDITRTIQLGPLTEEEREDYTLVLKSHIQLAIAQFKAGTPGYVLDGIARLPLWKAGKDYKHGTGHGVGFVLSVHEGPQSISNRYTINVPLEPGMVTSNEPGMYVAGSHGIRIENLTVTQVAIENEYGPFYSFETVTLCPIDTRPVIKSLLLPEELAWLNNYHKLVQEKLSPLLDAEHQAFLAERCKAL</sequence>
<keyword evidence="9" id="KW-1185">Reference proteome</keyword>
<proteinExistence type="inferred from homology"/>
<dbReference type="AlphaFoldDB" id="A0A0B7GR24"/>
<dbReference type="InterPro" id="IPR029149">
    <property type="entry name" value="Creatin/AminoP/Spt16_N"/>
</dbReference>
<evidence type="ECO:0000256" key="1">
    <source>
        <dbReference type="ARBA" id="ARBA00008766"/>
    </source>
</evidence>
<accession>A0A0B7GR24</accession>
<evidence type="ECO:0000313" key="7">
    <source>
        <dbReference type="EMBL" id="CEM61024.1"/>
    </source>
</evidence>
<dbReference type="InterPro" id="IPR036005">
    <property type="entry name" value="Creatinase/aminopeptidase-like"/>
</dbReference>
<dbReference type="InterPro" id="IPR032416">
    <property type="entry name" value="Peptidase_M24_C"/>
</dbReference>
<reference evidence="7" key="2">
    <citation type="submission" date="2015-01" db="EMBL/GenBank/DDBJ databases">
        <authorList>
            <person name="Xiang T."/>
            <person name="Song Y."/>
            <person name="Huang L."/>
            <person name="Wang B."/>
            <person name="Wu P."/>
        </authorList>
    </citation>
    <scope>NUCLEOTIDE SEQUENCE [LARGE SCALE GENOMIC DNA]</scope>
    <source>
        <strain evidence="7">V1</strain>
    </source>
</reference>
<dbReference type="FunFam" id="3.90.230.10:FF:000009">
    <property type="entry name" value="xaa-Pro aminopeptidase 2"/>
    <property type="match status" value="1"/>
</dbReference>
<evidence type="ECO:0000259" key="4">
    <source>
        <dbReference type="Pfam" id="PF00557"/>
    </source>
</evidence>
<dbReference type="Pfam" id="PF16188">
    <property type="entry name" value="Peptidase_M24_C"/>
    <property type="match status" value="1"/>
</dbReference>
<dbReference type="GO" id="GO:0070006">
    <property type="term" value="F:metalloaminopeptidase activity"/>
    <property type="evidence" value="ECO:0007669"/>
    <property type="project" value="InterPro"/>
</dbReference>
<feature type="domain" description="Peptidase M24 C-terminal" evidence="6">
    <location>
        <begin position="526"/>
        <end position="586"/>
    </location>
</feature>
<name>A0A0B7GR24_TREPH</name>
<dbReference type="GeneID" id="57754039"/>
<dbReference type="FunFam" id="3.40.350.10:FF:000003">
    <property type="entry name" value="Xaa-pro aminopeptidase P"/>
    <property type="match status" value="1"/>
</dbReference>
<dbReference type="Proteomes" id="UP000042527">
    <property type="component" value="Unassembled WGS sequence"/>
</dbReference>
<evidence type="ECO:0000256" key="3">
    <source>
        <dbReference type="ARBA" id="ARBA00022801"/>
    </source>
</evidence>
<dbReference type="EMBL" id="CDNC01000005">
    <property type="protein sequence ID" value="CEM61024.1"/>
    <property type="molecule type" value="Genomic_DNA"/>
</dbReference>
<comment type="similarity">
    <text evidence="1">Belongs to the peptidase M24B family.</text>
</comment>
<dbReference type="Proteomes" id="UP000323594">
    <property type="component" value="Chromosome"/>
</dbReference>
<dbReference type="InterPro" id="IPR033740">
    <property type="entry name" value="Pept_M24B"/>
</dbReference>
<organism evidence="7 9">
    <name type="scientific">Treponema phagedenis</name>
    <dbReference type="NCBI Taxonomy" id="162"/>
    <lineage>
        <taxon>Bacteria</taxon>
        <taxon>Pseudomonadati</taxon>
        <taxon>Spirochaetota</taxon>
        <taxon>Spirochaetia</taxon>
        <taxon>Spirochaetales</taxon>
        <taxon>Treponemataceae</taxon>
        <taxon>Treponema</taxon>
    </lineage>
</organism>
<dbReference type="GO" id="GO:0046872">
    <property type="term" value="F:metal ion binding"/>
    <property type="evidence" value="ECO:0007669"/>
    <property type="project" value="UniProtKB-KW"/>
</dbReference>
<dbReference type="OrthoDB" id="9806388at2"/>
<evidence type="ECO:0000313" key="10">
    <source>
        <dbReference type="Proteomes" id="UP000323594"/>
    </source>
</evidence>
<reference evidence="9" key="1">
    <citation type="submission" date="2015-01" db="EMBL/GenBank/DDBJ databases">
        <authorList>
            <person name="Manzoor Shahid"/>
            <person name="Zubair Saima"/>
        </authorList>
    </citation>
    <scope>NUCLEOTIDE SEQUENCE [LARGE SCALE GENOMIC DNA]</scope>
    <source>
        <strain evidence="9">V1</strain>
    </source>
</reference>
<dbReference type="Gene3D" id="3.40.350.10">
    <property type="entry name" value="Creatinase/prolidase N-terminal domain"/>
    <property type="match status" value="2"/>
</dbReference>